<dbReference type="EMBL" id="SORE01000011">
    <property type="protein sequence ID" value="TDY48204.1"/>
    <property type="molecule type" value="Genomic_DNA"/>
</dbReference>
<feature type="region of interest" description="Disordered" evidence="1">
    <location>
        <begin position="104"/>
        <end position="125"/>
    </location>
</feature>
<sequence>MTVKFRLYRGLEIYPLVFPRRPTISGRGHDYEEGFDAAVRIQEPTVERVPSRSRVFRLVTQSAYRSAGDARRACTTYAEQMIDNCPPDEAFFEWDTGEPVSIETERDALGSPAPTKRPIFADFTR</sequence>
<protein>
    <submittedName>
        <fullName evidence="2">Uncharacterized protein</fullName>
    </submittedName>
</protein>
<dbReference type="Proteomes" id="UP000295509">
    <property type="component" value="Unassembled WGS sequence"/>
</dbReference>
<evidence type="ECO:0000313" key="3">
    <source>
        <dbReference type="Proteomes" id="UP000295509"/>
    </source>
</evidence>
<dbReference type="AlphaFoldDB" id="A0A4R8LS27"/>
<keyword evidence="3" id="KW-1185">Reference proteome</keyword>
<evidence type="ECO:0000256" key="1">
    <source>
        <dbReference type="SAM" id="MobiDB-lite"/>
    </source>
</evidence>
<comment type="caution">
    <text evidence="2">The sequence shown here is derived from an EMBL/GenBank/DDBJ whole genome shotgun (WGS) entry which is preliminary data.</text>
</comment>
<organism evidence="2 3">
    <name type="scientific">Paraburkholderia rhizosphaerae</name>
    <dbReference type="NCBI Taxonomy" id="480658"/>
    <lineage>
        <taxon>Bacteria</taxon>
        <taxon>Pseudomonadati</taxon>
        <taxon>Pseudomonadota</taxon>
        <taxon>Betaproteobacteria</taxon>
        <taxon>Burkholderiales</taxon>
        <taxon>Burkholderiaceae</taxon>
        <taxon>Paraburkholderia</taxon>
    </lineage>
</organism>
<dbReference type="RefSeq" id="WP_243849575.1">
    <property type="nucleotide sequence ID" value="NZ_JBHLUW010000061.1"/>
</dbReference>
<gene>
    <name evidence="2" type="ORF">BX592_111139</name>
</gene>
<evidence type="ECO:0000313" key="2">
    <source>
        <dbReference type="EMBL" id="TDY48204.1"/>
    </source>
</evidence>
<accession>A0A4R8LS27</accession>
<proteinExistence type="predicted"/>
<reference evidence="2 3" key="1">
    <citation type="submission" date="2019-03" db="EMBL/GenBank/DDBJ databases">
        <title>Genomic Encyclopedia of Type Strains, Phase III (KMG-III): the genomes of soil and plant-associated and newly described type strains.</title>
        <authorList>
            <person name="Whitman W."/>
        </authorList>
    </citation>
    <scope>NUCLEOTIDE SEQUENCE [LARGE SCALE GENOMIC DNA]</scope>
    <source>
        <strain evidence="2 3">LMG 29544</strain>
    </source>
</reference>
<name>A0A4R8LS27_9BURK</name>